<dbReference type="GO" id="GO:0016853">
    <property type="term" value="F:isomerase activity"/>
    <property type="evidence" value="ECO:0007669"/>
    <property type="project" value="UniProtKB-KW"/>
</dbReference>
<feature type="domain" description="4-oxalocrotonate tautomerase-like" evidence="2">
    <location>
        <begin position="2"/>
        <end position="60"/>
    </location>
</feature>
<accession>X1F901</accession>
<evidence type="ECO:0000259" key="2">
    <source>
        <dbReference type="Pfam" id="PF01361"/>
    </source>
</evidence>
<dbReference type="EMBL" id="BARU01005840">
    <property type="protein sequence ID" value="GAH42101.1"/>
    <property type="molecule type" value="Genomic_DNA"/>
</dbReference>
<dbReference type="Gene3D" id="3.30.429.10">
    <property type="entry name" value="Macrophage Migration Inhibitory Factor"/>
    <property type="match status" value="1"/>
</dbReference>
<dbReference type="NCBIfam" id="NF041920">
    <property type="entry name" value="DmpI"/>
    <property type="match status" value="1"/>
</dbReference>
<proteinExistence type="predicted"/>
<reference evidence="3" key="1">
    <citation type="journal article" date="2014" name="Front. Microbiol.">
        <title>High frequency of phylogenetically diverse reductive dehalogenase-homologous genes in deep subseafloor sedimentary metagenomes.</title>
        <authorList>
            <person name="Kawai M."/>
            <person name="Futagami T."/>
            <person name="Toyoda A."/>
            <person name="Takaki Y."/>
            <person name="Nishi S."/>
            <person name="Hori S."/>
            <person name="Arai W."/>
            <person name="Tsubouchi T."/>
            <person name="Morono Y."/>
            <person name="Uchiyama I."/>
            <person name="Ito T."/>
            <person name="Fujiyama A."/>
            <person name="Inagaki F."/>
            <person name="Takami H."/>
        </authorList>
    </citation>
    <scope>NUCLEOTIDE SEQUENCE</scope>
    <source>
        <strain evidence="3">Expedition CK06-06</strain>
    </source>
</reference>
<keyword evidence="1" id="KW-0413">Isomerase</keyword>
<comment type="caution">
    <text evidence="3">The sequence shown here is derived from an EMBL/GenBank/DDBJ whole genome shotgun (WGS) entry which is preliminary data.</text>
</comment>
<sequence>MPNVTIDGPKIEDIEIKRVLIREITDSLEKAYKTPREHIVVLINEHLSENVGVAGKLISDMRRG</sequence>
<gene>
    <name evidence="3" type="ORF">S03H2_11439</name>
</gene>
<name>X1F901_9ZZZZ</name>
<evidence type="ECO:0000313" key="3">
    <source>
        <dbReference type="EMBL" id="GAH42101.1"/>
    </source>
</evidence>
<organism evidence="3">
    <name type="scientific">marine sediment metagenome</name>
    <dbReference type="NCBI Taxonomy" id="412755"/>
    <lineage>
        <taxon>unclassified sequences</taxon>
        <taxon>metagenomes</taxon>
        <taxon>ecological metagenomes</taxon>
    </lineage>
</organism>
<dbReference type="Pfam" id="PF01361">
    <property type="entry name" value="Tautomerase"/>
    <property type="match status" value="1"/>
</dbReference>
<protein>
    <recommendedName>
        <fullName evidence="2">4-oxalocrotonate tautomerase-like domain-containing protein</fullName>
    </recommendedName>
</protein>
<dbReference type="AlphaFoldDB" id="X1F901"/>
<dbReference type="SUPFAM" id="SSF55331">
    <property type="entry name" value="Tautomerase/MIF"/>
    <property type="match status" value="1"/>
</dbReference>
<dbReference type="InterPro" id="IPR014347">
    <property type="entry name" value="Tautomerase/MIF_sf"/>
</dbReference>
<dbReference type="InterPro" id="IPR004370">
    <property type="entry name" value="4-OT-like_dom"/>
</dbReference>
<evidence type="ECO:0000256" key="1">
    <source>
        <dbReference type="ARBA" id="ARBA00023235"/>
    </source>
</evidence>